<evidence type="ECO:0000259" key="1">
    <source>
        <dbReference type="Pfam" id="PF03869"/>
    </source>
</evidence>
<dbReference type="AlphaFoldDB" id="A0A7X6MZT8"/>
<keyword evidence="2" id="KW-0238">DNA-binding</keyword>
<dbReference type="GO" id="GO:0003677">
    <property type="term" value="F:DNA binding"/>
    <property type="evidence" value="ECO:0007669"/>
    <property type="project" value="UniProtKB-KW"/>
</dbReference>
<protein>
    <submittedName>
        <fullName evidence="2">Arc family DNA-binding protein</fullName>
    </submittedName>
</protein>
<dbReference type="InterPro" id="IPR013321">
    <property type="entry name" value="Arc_rbn_hlx_hlx"/>
</dbReference>
<keyword evidence="3" id="KW-1185">Reference proteome</keyword>
<dbReference type="InterPro" id="IPR010985">
    <property type="entry name" value="Ribbon_hlx_hlx"/>
</dbReference>
<sequence length="113" mass="12968">MAKKQFLLRIDYDLYTQIEAYAKRQHLSVNSSITTLLSQSIEREGSLEQRRFVGLTVDGSQITPEHNLIEVKGIYYRFVIINNSIPDLNHQYLISNVQDNVLILTDLSLSNAL</sequence>
<organism evidence="2 3">
    <name type="scientific">Periweissella fabalis</name>
    <dbReference type="NCBI Taxonomy" id="1070421"/>
    <lineage>
        <taxon>Bacteria</taxon>
        <taxon>Bacillati</taxon>
        <taxon>Bacillota</taxon>
        <taxon>Bacilli</taxon>
        <taxon>Lactobacillales</taxon>
        <taxon>Lactobacillaceae</taxon>
        <taxon>Periweissella</taxon>
    </lineage>
</organism>
<dbReference type="SUPFAM" id="SSF47598">
    <property type="entry name" value="Ribbon-helix-helix"/>
    <property type="match status" value="1"/>
</dbReference>
<gene>
    <name evidence="2" type="ORF">HF964_00015</name>
</gene>
<proteinExistence type="predicted"/>
<comment type="caution">
    <text evidence="2">The sequence shown here is derived from an EMBL/GenBank/DDBJ whole genome shotgun (WGS) entry which is preliminary data.</text>
</comment>
<feature type="domain" description="Arc-like DNA binding" evidence="1">
    <location>
        <begin position="4"/>
        <end position="47"/>
    </location>
</feature>
<evidence type="ECO:0000313" key="3">
    <source>
        <dbReference type="Proteomes" id="UP000549765"/>
    </source>
</evidence>
<name>A0A7X6MZT8_9LACO</name>
<reference evidence="2 3" key="1">
    <citation type="submission" date="2020-04" db="EMBL/GenBank/DDBJ databases">
        <title>MicrobeNet Type strains.</title>
        <authorList>
            <person name="Nicholson A.C."/>
        </authorList>
    </citation>
    <scope>NUCLEOTIDE SEQUENCE [LARGE SCALE GENOMIC DNA]</scope>
    <source>
        <strain evidence="2 3">CCUG 61472</strain>
    </source>
</reference>
<dbReference type="GO" id="GO:0006355">
    <property type="term" value="P:regulation of DNA-templated transcription"/>
    <property type="evidence" value="ECO:0007669"/>
    <property type="project" value="InterPro"/>
</dbReference>
<dbReference type="InterPro" id="IPR005569">
    <property type="entry name" value="Arc_DNA-bd_dom"/>
</dbReference>
<accession>A0A7X6MZT8</accession>
<dbReference type="Pfam" id="PF03869">
    <property type="entry name" value="Arc"/>
    <property type="match status" value="1"/>
</dbReference>
<dbReference type="RefSeq" id="WP_168721007.1">
    <property type="nucleotide sequence ID" value="NZ_JAAXPN010000001.1"/>
</dbReference>
<evidence type="ECO:0000313" key="2">
    <source>
        <dbReference type="EMBL" id="NKZ23203.1"/>
    </source>
</evidence>
<dbReference type="EMBL" id="JAAXPN010000001">
    <property type="protein sequence ID" value="NKZ23203.1"/>
    <property type="molecule type" value="Genomic_DNA"/>
</dbReference>
<dbReference type="Proteomes" id="UP000549765">
    <property type="component" value="Unassembled WGS sequence"/>
</dbReference>
<dbReference type="Gene3D" id="1.10.1220.10">
    <property type="entry name" value="Met repressor-like"/>
    <property type="match status" value="1"/>
</dbReference>